<name>A0ACC0P702_RHOML</name>
<accession>A0ACC0P702</accession>
<gene>
    <name evidence="1" type="ORF">RHMOL_Rhmol04G0335900</name>
</gene>
<keyword evidence="2" id="KW-1185">Reference proteome</keyword>
<evidence type="ECO:0000313" key="1">
    <source>
        <dbReference type="EMBL" id="KAI8561395.1"/>
    </source>
</evidence>
<reference evidence="1" key="1">
    <citation type="submission" date="2022-02" db="EMBL/GenBank/DDBJ databases">
        <title>Plant Genome Project.</title>
        <authorList>
            <person name="Zhang R.-G."/>
        </authorList>
    </citation>
    <scope>NUCLEOTIDE SEQUENCE</scope>
    <source>
        <strain evidence="1">AT1</strain>
    </source>
</reference>
<proteinExistence type="predicted"/>
<dbReference type="Proteomes" id="UP001062846">
    <property type="component" value="Chromosome 4"/>
</dbReference>
<sequence>MLDNVLHLTIVPTLAPPLSGWSPHPALSRTEDHQEKEKMVYIGFMKLISMVVYPFPIHVVFKGFGVGRDSTGGCALFKPFGFREISNFQAKKSSGSFFEPAGCVNE</sequence>
<organism evidence="1 2">
    <name type="scientific">Rhododendron molle</name>
    <name type="common">Chinese azalea</name>
    <name type="synonym">Azalea mollis</name>
    <dbReference type="NCBI Taxonomy" id="49168"/>
    <lineage>
        <taxon>Eukaryota</taxon>
        <taxon>Viridiplantae</taxon>
        <taxon>Streptophyta</taxon>
        <taxon>Embryophyta</taxon>
        <taxon>Tracheophyta</taxon>
        <taxon>Spermatophyta</taxon>
        <taxon>Magnoliopsida</taxon>
        <taxon>eudicotyledons</taxon>
        <taxon>Gunneridae</taxon>
        <taxon>Pentapetalae</taxon>
        <taxon>asterids</taxon>
        <taxon>Ericales</taxon>
        <taxon>Ericaceae</taxon>
        <taxon>Ericoideae</taxon>
        <taxon>Rhodoreae</taxon>
        <taxon>Rhododendron</taxon>
    </lineage>
</organism>
<protein>
    <submittedName>
        <fullName evidence="1">Uncharacterized protein</fullName>
    </submittedName>
</protein>
<dbReference type="EMBL" id="CM046391">
    <property type="protein sequence ID" value="KAI8561395.1"/>
    <property type="molecule type" value="Genomic_DNA"/>
</dbReference>
<evidence type="ECO:0000313" key="2">
    <source>
        <dbReference type="Proteomes" id="UP001062846"/>
    </source>
</evidence>
<comment type="caution">
    <text evidence="1">The sequence shown here is derived from an EMBL/GenBank/DDBJ whole genome shotgun (WGS) entry which is preliminary data.</text>
</comment>